<feature type="disulfide bond" evidence="11">
    <location>
        <begin position="160"/>
        <end position="169"/>
    </location>
</feature>
<comment type="caution">
    <text evidence="16">The sequence shown here is derived from an EMBL/GenBank/DDBJ whole genome shotgun (WGS) entry which is preliminary data.</text>
</comment>
<evidence type="ECO:0000256" key="12">
    <source>
        <dbReference type="PROSITE-ProRule" id="PRU00377"/>
    </source>
</evidence>
<evidence type="ECO:0000256" key="2">
    <source>
        <dbReference type="ARBA" id="ARBA00022473"/>
    </source>
</evidence>
<evidence type="ECO:0000256" key="9">
    <source>
        <dbReference type="ARBA" id="ARBA00023157"/>
    </source>
</evidence>
<feature type="compositionally biased region" description="Polar residues" evidence="13">
    <location>
        <begin position="338"/>
        <end position="350"/>
    </location>
</feature>
<comment type="subcellular location">
    <subcellularLocation>
        <location evidence="1">Membrane</location>
        <topology evidence="1">Single-pass type I membrane protein</topology>
    </subcellularLocation>
</comment>
<evidence type="ECO:0000313" key="16">
    <source>
        <dbReference type="EMBL" id="ROT78064.1"/>
    </source>
</evidence>
<protein>
    <submittedName>
        <fullName evidence="16">Uncharacterized protein</fullName>
    </submittedName>
</protein>
<organism evidence="16 17">
    <name type="scientific">Penaeus vannamei</name>
    <name type="common">Whiteleg shrimp</name>
    <name type="synonym">Litopenaeus vannamei</name>
    <dbReference type="NCBI Taxonomy" id="6689"/>
    <lineage>
        <taxon>Eukaryota</taxon>
        <taxon>Metazoa</taxon>
        <taxon>Ecdysozoa</taxon>
        <taxon>Arthropoda</taxon>
        <taxon>Crustacea</taxon>
        <taxon>Multicrustacea</taxon>
        <taxon>Malacostraca</taxon>
        <taxon>Eumalacostraca</taxon>
        <taxon>Eucarida</taxon>
        <taxon>Decapoda</taxon>
        <taxon>Dendrobranchiata</taxon>
        <taxon>Penaeoidea</taxon>
        <taxon>Penaeidae</taxon>
        <taxon>Penaeus</taxon>
    </lineage>
</organism>
<keyword evidence="9 11" id="KW-1015">Disulfide bond</keyword>
<feature type="disulfide bond" evidence="12">
    <location>
        <begin position="66"/>
        <end position="75"/>
    </location>
</feature>
<feature type="region of interest" description="Disordered" evidence="13">
    <location>
        <begin position="319"/>
        <end position="359"/>
    </location>
</feature>
<dbReference type="EMBL" id="QCYY01001442">
    <property type="protein sequence ID" value="ROT78064.1"/>
    <property type="molecule type" value="Genomic_DNA"/>
</dbReference>
<dbReference type="PROSITE" id="PS50026">
    <property type="entry name" value="EGF_3"/>
    <property type="match status" value="4"/>
</dbReference>
<feature type="domain" description="EGF-like" evidence="14">
    <location>
        <begin position="201"/>
        <end position="234"/>
    </location>
</feature>
<dbReference type="Proteomes" id="UP000283509">
    <property type="component" value="Unassembled WGS sequence"/>
</dbReference>
<evidence type="ECO:0000256" key="10">
    <source>
        <dbReference type="ARBA" id="ARBA00023180"/>
    </source>
</evidence>
<evidence type="ECO:0000256" key="1">
    <source>
        <dbReference type="ARBA" id="ARBA00004479"/>
    </source>
</evidence>
<reference evidence="16 17" key="1">
    <citation type="submission" date="2018-04" db="EMBL/GenBank/DDBJ databases">
        <authorList>
            <person name="Zhang X."/>
            <person name="Yuan J."/>
            <person name="Li F."/>
            <person name="Xiang J."/>
        </authorList>
    </citation>
    <scope>NUCLEOTIDE SEQUENCE [LARGE SCALE GENOMIC DNA]</scope>
    <source>
        <tissue evidence="16">Muscle</tissue>
    </source>
</reference>
<evidence type="ECO:0000259" key="15">
    <source>
        <dbReference type="PROSITE" id="PS51051"/>
    </source>
</evidence>
<dbReference type="CDD" id="cd00054">
    <property type="entry name" value="EGF_CA"/>
    <property type="match status" value="1"/>
</dbReference>
<keyword evidence="2" id="KW-0217">Developmental protein</keyword>
<dbReference type="InterPro" id="IPR000742">
    <property type="entry name" value="EGF"/>
</dbReference>
<dbReference type="InterPro" id="IPR001774">
    <property type="entry name" value="DSL"/>
</dbReference>
<gene>
    <name evidence="16" type="ORF">C7M84_003247</name>
</gene>
<dbReference type="InterPro" id="IPR013032">
    <property type="entry name" value="EGF-like_CS"/>
</dbReference>
<feature type="compositionally biased region" description="Basic and acidic residues" evidence="13">
    <location>
        <begin position="1"/>
        <end position="18"/>
    </location>
</feature>
<dbReference type="PANTHER" id="PTHR14949">
    <property type="entry name" value="EGF-LIKE-DOMAIN, MULTIPLE 7, 8"/>
    <property type="match status" value="1"/>
</dbReference>
<keyword evidence="4" id="KW-0812">Transmembrane</keyword>
<dbReference type="InterPro" id="IPR050969">
    <property type="entry name" value="Dev_Signal_Modulators"/>
</dbReference>
<dbReference type="PROSITE" id="PS51051">
    <property type="entry name" value="DSL"/>
    <property type="match status" value="1"/>
</dbReference>
<keyword evidence="8" id="KW-0472">Membrane</keyword>
<feature type="domain" description="DSL" evidence="15">
    <location>
        <begin position="64"/>
        <end position="108"/>
    </location>
</feature>
<dbReference type="GO" id="GO:0007154">
    <property type="term" value="P:cell communication"/>
    <property type="evidence" value="ECO:0007669"/>
    <property type="project" value="InterPro"/>
</dbReference>
<comment type="caution">
    <text evidence="11">Lacks conserved residue(s) required for the propagation of feature annotation.</text>
</comment>
<evidence type="ECO:0000256" key="4">
    <source>
        <dbReference type="ARBA" id="ARBA00022692"/>
    </source>
</evidence>
<dbReference type="Pfam" id="PF12661">
    <property type="entry name" value="hEGF"/>
    <property type="match status" value="1"/>
</dbReference>
<dbReference type="GO" id="GO:0009986">
    <property type="term" value="C:cell surface"/>
    <property type="evidence" value="ECO:0007669"/>
    <property type="project" value="TreeGrafter"/>
</dbReference>
<evidence type="ECO:0000259" key="14">
    <source>
        <dbReference type="PROSITE" id="PS50026"/>
    </source>
</evidence>
<feature type="domain" description="EGF-like" evidence="14">
    <location>
        <begin position="269"/>
        <end position="309"/>
    </location>
</feature>
<feature type="domain" description="EGF-like" evidence="14">
    <location>
        <begin position="136"/>
        <end position="170"/>
    </location>
</feature>
<dbReference type="SMART" id="SM00181">
    <property type="entry name" value="EGF"/>
    <property type="match status" value="6"/>
</dbReference>
<feature type="disulfide bond" evidence="11">
    <location>
        <begin position="299"/>
        <end position="308"/>
    </location>
</feature>
<dbReference type="FunFam" id="2.10.25.10:FF:000018">
    <property type="entry name" value="Delta-like 1"/>
    <property type="match status" value="3"/>
</dbReference>
<keyword evidence="5" id="KW-0732">Signal</keyword>
<feature type="disulfide bond" evidence="11">
    <location>
        <begin position="99"/>
        <end position="108"/>
    </location>
</feature>
<dbReference type="PROSITE" id="PS00022">
    <property type="entry name" value="EGF_1"/>
    <property type="match status" value="4"/>
</dbReference>
<dbReference type="GO" id="GO:0016020">
    <property type="term" value="C:membrane"/>
    <property type="evidence" value="ECO:0007669"/>
    <property type="project" value="UniProtKB-SubCell"/>
</dbReference>
<dbReference type="SUPFAM" id="SSF57196">
    <property type="entry name" value="EGF/Laminin"/>
    <property type="match status" value="1"/>
</dbReference>
<dbReference type="Pfam" id="PF25024">
    <property type="entry name" value="EGF_TEN"/>
    <property type="match status" value="1"/>
</dbReference>
<keyword evidence="7" id="KW-1133">Transmembrane helix</keyword>
<evidence type="ECO:0000256" key="6">
    <source>
        <dbReference type="ARBA" id="ARBA00022737"/>
    </source>
</evidence>
<keyword evidence="17" id="KW-1185">Reference proteome</keyword>
<feature type="domain" description="EGF-like" evidence="14">
    <location>
        <begin position="76"/>
        <end position="109"/>
    </location>
</feature>
<feature type="disulfide bond" evidence="11">
    <location>
        <begin position="280"/>
        <end position="297"/>
    </location>
</feature>
<evidence type="ECO:0000256" key="3">
    <source>
        <dbReference type="ARBA" id="ARBA00022536"/>
    </source>
</evidence>
<dbReference type="STRING" id="6689.A0A3R7PV88"/>
<dbReference type="OrthoDB" id="6130531at2759"/>
<dbReference type="GO" id="GO:0005576">
    <property type="term" value="C:extracellular region"/>
    <property type="evidence" value="ECO:0007669"/>
    <property type="project" value="TreeGrafter"/>
</dbReference>
<evidence type="ECO:0000313" key="17">
    <source>
        <dbReference type="Proteomes" id="UP000283509"/>
    </source>
</evidence>
<keyword evidence="6" id="KW-0677">Repeat</keyword>
<name>A0A3R7PV88_PENVA</name>
<dbReference type="AlphaFoldDB" id="A0A3R7PV88"/>
<keyword evidence="10" id="KW-0325">Glycoprotein</keyword>
<evidence type="ECO:0000256" key="5">
    <source>
        <dbReference type="ARBA" id="ARBA00022729"/>
    </source>
</evidence>
<feature type="disulfide bond" evidence="11">
    <location>
        <begin position="224"/>
        <end position="233"/>
    </location>
</feature>
<sequence>MADKEPARRAAIRQEHASSQKRFTPLTSLQRRRKGLLQGVARGKSCEDLGTKNSHFECTDAGEVRCVDGWEGEDCDVPICREGCDPVHGYCTQPGECRCSLGWRGENCSECTPLPGCQHGFCNSTSFECLCEEGWDGLFCSQQGCHATRGYCDLPGECKCRIGWGGDTCQDCKPLPGCINGHCTKPLECRCDPGWTGLFCQTPVCAPNCSKEHGACVEPGECRCDVGWWGENCDTCFPYPGCKQGYCTQPWECLCNPGWVGMLCDQPDNGGHCNEHPEACLNGGTCIDVPGARNFTCSCPSLFTGQRCDYLADLDQTTSSSSPEAAGDPDGVQVVAADSSSPKGTYSLLQPTPVPGRASRMNLTKDERRLLLQNTARISFRRPKLVSATDKSGNLPFKVFERKLIPLPVFLPRVSEIIPGKEGPVRLFKTIEKKPTPILVLDSVPQDEKENMLITKASPEECDPTPDDNQLDENRRFIRHQEGGPDPSQILRSAPSKLMRIRERPLFVSAQASALPRPNPDEPAWPASEAAPEGREVPAEPRTYYEQNSNGRVHIGDVSEVDEGAPHEEIYDAFIELKKV</sequence>
<feature type="region of interest" description="Disordered" evidence="13">
    <location>
        <begin position="1"/>
        <end position="21"/>
    </location>
</feature>
<evidence type="ECO:0000256" key="8">
    <source>
        <dbReference type="ARBA" id="ARBA00023136"/>
    </source>
</evidence>
<keyword evidence="3 11" id="KW-0245">EGF-like domain</keyword>
<proteinExistence type="predicted"/>
<accession>A0A3R7PV88</accession>
<feature type="region of interest" description="Disordered" evidence="13">
    <location>
        <begin position="511"/>
        <end position="552"/>
    </location>
</feature>
<dbReference type="GO" id="GO:0005102">
    <property type="term" value="F:signaling receptor binding"/>
    <property type="evidence" value="ECO:0007669"/>
    <property type="project" value="TreeGrafter"/>
</dbReference>
<dbReference type="PANTHER" id="PTHR14949:SF54">
    <property type="entry name" value="VWFD DOMAIN-CONTAINING PROTEIN"/>
    <property type="match status" value="1"/>
</dbReference>
<dbReference type="Gene3D" id="2.10.25.10">
    <property type="entry name" value="Laminin"/>
    <property type="match status" value="5"/>
</dbReference>
<evidence type="ECO:0000256" key="11">
    <source>
        <dbReference type="PROSITE-ProRule" id="PRU00076"/>
    </source>
</evidence>
<reference evidence="16 17" key="2">
    <citation type="submission" date="2019-01" db="EMBL/GenBank/DDBJ databases">
        <title>The decoding of complex shrimp genome reveals the adaptation for benthos swimmer, frequently molting mechanism and breeding impact on genome.</title>
        <authorList>
            <person name="Sun Y."/>
            <person name="Gao Y."/>
            <person name="Yu Y."/>
        </authorList>
    </citation>
    <scope>NUCLEOTIDE SEQUENCE [LARGE SCALE GENOMIC DNA]</scope>
    <source>
        <tissue evidence="16">Muscle</tissue>
    </source>
</reference>
<evidence type="ECO:0000256" key="13">
    <source>
        <dbReference type="SAM" id="MobiDB-lite"/>
    </source>
</evidence>
<evidence type="ECO:0000256" key="7">
    <source>
        <dbReference type="ARBA" id="ARBA00022989"/>
    </source>
</evidence>